<feature type="non-terminal residue" evidence="2">
    <location>
        <position position="193"/>
    </location>
</feature>
<evidence type="ECO:0000256" key="1">
    <source>
        <dbReference type="SAM" id="Coils"/>
    </source>
</evidence>
<organism evidence="2">
    <name type="scientific">marine metagenome</name>
    <dbReference type="NCBI Taxonomy" id="408172"/>
    <lineage>
        <taxon>unclassified sequences</taxon>
        <taxon>metagenomes</taxon>
        <taxon>ecological metagenomes</taxon>
    </lineage>
</organism>
<protein>
    <submittedName>
        <fullName evidence="2">Uncharacterized protein</fullName>
    </submittedName>
</protein>
<gene>
    <name evidence="2" type="ORF">METZ01_LOCUS467966</name>
</gene>
<dbReference type="EMBL" id="UINC01197559">
    <property type="protein sequence ID" value="SVE15112.1"/>
    <property type="molecule type" value="Genomic_DNA"/>
</dbReference>
<proteinExistence type="predicted"/>
<sequence>MELKAWLKPVLDLVEIRNCKGGIVEADRANKREILVLNDSLERKTSQIEELERRLDKVERERRELIGAVSDYSQQPRGCLKHELALDTIITHLPQLSSSLAVDENRGMRIRPLTTSNHPARLESFELEDPDWNIHTFTAPKIERFELRHSEDRVGFMENDRVYRLVAADGVGGSSHGGHLAQKLCESVLLNTG</sequence>
<keyword evidence="1" id="KW-0175">Coiled coil</keyword>
<evidence type="ECO:0000313" key="2">
    <source>
        <dbReference type="EMBL" id="SVE15112.1"/>
    </source>
</evidence>
<reference evidence="2" key="1">
    <citation type="submission" date="2018-05" db="EMBL/GenBank/DDBJ databases">
        <authorList>
            <person name="Lanie J.A."/>
            <person name="Ng W.-L."/>
            <person name="Kazmierczak K.M."/>
            <person name="Andrzejewski T.M."/>
            <person name="Davidsen T.M."/>
            <person name="Wayne K.J."/>
            <person name="Tettelin H."/>
            <person name="Glass J.I."/>
            <person name="Rusch D."/>
            <person name="Podicherti R."/>
            <person name="Tsui H.-C.T."/>
            <person name="Winkler M.E."/>
        </authorList>
    </citation>
    <scope>NUCLEOTIDE SEQUENCE</scope>
</reference>
<name>A0A383B529_9ZZZZ</name>
<feature type="coiled-coil region" evidence="1">
    <location>
        <begin position="34"/>
        <end position="75"/>
    </location>
</feature>
<dbReference type="AlphaFoldDB" id="A0A383B529"/>
<accession>A0A383B529</accession>